<dbReference type="Pfam" id="PF02229">
    <property type="entry name" value="PC4"/>
    <property type="match status" value="2"/>
</dbReference>
<dbReference type="InterPro" id="IPR045125">
    <property type="entry name" value="Sub1/Tcp4-like"/>
</dbReference>
<accession>A0A210QYL4</accession>
<keyword evidence="6" id="KW-0539">Nucleus</keyword>
<evidence type="ECO:0000256" key="5">
    <source>
        <dbReference type="ARBA" id="ARBA00023163"/>
    </source>
</evidence>
<keyword evidence="9" id="KW-1185">Reference proteome</keyword>
<proteinExistence type="inferred from homology"/>
<dbReference type="AlphaFoldDB" id="A0A210QYL4"/>
<comment type="subcellular location">
    <subcellularLocation>
        <location evidence="1">Nucleus</location>
    </subcellularLocation>
</comment>
<evidence type="ECO:0000256" key="3">
    <source>
        <dbReference type="ARBA" id="ARBA00023015"/>
    </source>
</evidence>
<dbReference type="GO" id="GO:0003713">
    <property type="term" value="F:transcription coactivator activity"/>
    <property type="evidence" value="ECO:0007669"/>
    <property type="project" value="InterPro"/>
</dbReference>
<name>A0A210QYL4_MIZYE</name>
<organism evidence="8 9">
    <name type="scientific">Mizuhopecten yessoensis</name>
    <name type="common">Japanese scallop</name>
    <name type="synonym">Patinopecten yessoensis</name>
    <dbReference type="NCBI Taxonomy" id="6573"/>
    <lineage>
        <taxon>Eukaryota</taxon>
        <taxon>Metazoa</taxon>
        <taxon>Spiralia</taxon>
        <taxon>Lophotrochozoa</taxon>
        <taxon>Mollusca</taxon>
        <taxon>Bivalvia</taxon>
        <taxon>Autobranchia</taxon>
        <taxon>Pteriomorphia</taxon>
        <taxon>Pectinida</taxon>
        <taxon>Pectinoidea</taxon>
        <taxon>Pectinidae</taxon>
        <taxon>Mizuhopecten</taxon>
    </lineage>
</organism>
<evidence type="ECO:0000256" key="6">
    <source>
        <dbReference type="ARBA" id="ARBA00023242"/>
    </source>
</evidence>
<keyword evidence="3" id="KW-0805">Transcription regulation</keyword>
<dbReference type="EMBL" id="NEDP02001201">
    <property type="protein sequence ID" value="OWF53868.1"/>
    <property type="molecule type" value="Genomic_DNA"/>
</dbReference>
<feature type="domain" description="Transcriptional coactivator p15 (PC4) C-terminal" evidence="7">
    <location>
        <begin position="95"/>
        <end position="144"/>
    </location>
</feature>
<sequence length="185" mass="21060">MTSSRESVYENKMERTVVQTKPKTSEALMEIELGNCRYVRVTPWKDSLRIDIREWENGKPTKIGVSLTLSRWLTFCDAIEELEKALRSGKIDVRCHLGGNVFATVSNGYRCVNIRQFFKPESQELTATRKGIALRLCEWNTLVEYLPSINFAIPNIDTILPCHMQPDHSSVQGALMCSECNPNGF</sequence>
<dbReference type="InterPro" id="IPR009044">
    <property type="entry name" value="ssDNA-bd_transcriptional_reg"/>
</dbReference>
<evidence type="ECO:0000313" key="8">
    <source>
        <dbReference type="EMBL" id="OWF53868.1"/>
    </source>
</evidence>
<evidence type="ECO:0000256" key="1">
    <source>
        <dbReference type="ARBA" id="ARBA00004123"/>
    </source>
</evidence>
<dbReference type="GO" id="GO:0003677">
    <property type="term" value="F:DNA binding"/>
    <property type="evidence" value="ECO:0007669"/>
    <property type="project" value="UniProtKB-KW"/>
</dbReference>
<feature type="domain" description="Transcriptional coactivator p15 (PC4) C-terminal" evidence="7">
    <location>
        <begin position="32"/>
        <end position="78"/>
    </location>
</feature>
<comment type="similarity">
    <text evidence="2">Belongs to the transcriptional coactivator PC4 family.</text>
</comment>
<keyword evidence="4" id="KW-0238">DNA-binding</keyword>
<dbReference type="Proteomes" id="UP000242188">
    <property type="component" value="Unassembled WGS sequence"/>
</dbReference>
<comment type="caution">
    <text evidence="8">The sequence shown here is derived from an EMBL/GenBank/DDBJ whole genome shotgun (WGS) entry which is preliminary data.</text>
</comment>
<evidence type="ECO:0000259" key="7">
    <source>
        <dbReference type="Pfam" id="PF02229"/>
    </source>
</evidence>
<dbReference type="SUPFAM" id="SSF54447">
    <property type="entry name" value="ssDNA-binding transcriptional regulator domain"/>
    <property type="match status" value="2"/>
</dbReference>
<evidence type="ECO:0000256" key="2">
    <source>
        <dbReference type="ARBA" id="ARBA00009001"/>
    </source>
</evidence>
<dbReference type="GO" id="GO:0060261">
    <property type="term" value="P:positive regulation of transcription initiation by RNA polymerase II"/>
    <property type="evidence" value="ECO:0007669"/>
    <property type="project" value="InterPro"/>
</dbReference>
<dbReference type="Gene3D" id="2.30.31.10">
    <property type="entry name" value="Transcriptional Coactivator Pc4, Chain A"/>
    <property type="match status" value="2"/>
</dbReference>
<evidence type="ECO:0000313" key="9">
    <source>
        <dbReference type="Proteomes" id="UP000242188"/>
    </source>
</evidence>
<keyword evidence="5" id="KW-0804">Transcription</keyword>
<dbReference type="GO" id="GO:0005634">
    <property type="term" value="C:nucleus"/>
    <property type="evidence" value="ECO:0007669"/>
    <property type="project" value="UniProtKB-SubCell"/>
</dbReference>
<reference evidence="8 9" key="1">
    <citation type="journal article" date="2017" name="Nat. Ecol. Evol.">
        <title>Scallop genome provides insights into evolution of bilaterian karyotype and development.</title>
        <authorList>
            <person name="Wang S."/>
            <person name="Zhang J."/>
            <person name="Jiao W."/>
            <person name="Li J."/>
            <person name="Xun X."/>
            <person name="Sun Y."/>
            <person name="Guo X."/>
            <person name="Huan P."/>
            <person name="Dong B."/>
            <person name="Zhang L."/>
            <person name="Hu X."/>
            <person name="Sun X."/>
            <person name="Wang J."/>
            <person name="Zhao C."/>
            <person name="Wang Y."/>
            <person name="Wang D."/>
            <person name="Huang X."/>
            <person name="Wang R."/>
            <person name="Lv J."/>
            <person name="Li Y."/>
            <person name="Zhang Z."/>
            <person name="Liu B."/>
            <person name="Lu W."/>
            <person name="Hui Y."/>
            <person name="Liang J."/>
            <person name="Zhou Z."/>
            <person name="Hou R."/>
            <person name="Li X."/>
            <person name="Liu Y."/>
            <person name="Li H."/>
            <person name="Ning X."/>
            <person name="Lin Y."/>
            <person name="Zhao L."/>
            <person name="Xing Q."/>
            <person name="Dou J."/>
            <person name="Li Y."/>
            <person name="Mao J."/>
            <person name="Guo H."/>
            <person name="Dou H."/>
            <person name="Li T."/>
            <person name="Mu C."/>
            <person name="Jiang W."/>
            <person name="Fu Q."/>
            <person name="Fu X."/>
            <person name="Miao Y."/>
            <person name="Liu J."/>
            <person name="Yu Q."/>
            <person name="Li R."/>
            <person name="Liao H."/>
            <person name="Li X."/>
            <person name="Kong Y."/>
            <person name="Jiang Z."/>
            <person name="Chourrout D."/>
            <person name="Li R."/>
            <person name="Bao Z."/>
        </authorList>
    </citation>
    <scope>NUCLEOTIDE SEQUENCE [LARGE SCALE GENOMIC DNA]</scope>
    <source>
        <strain evidence="8 9">PY_sf001</strain>
    </source>
</reference>
<gene>
    <name evidence="8" type="ORF">KP79_PYT24052</name>
</gene>
<protein>
    <recommendedName>
        <fullName evidence="7">Transcriptional coactivator p15 (PC4) C-terminal domain-containing protein</fullName>
    </recommendedName>
</protein>
<dbReference type="PANTHER" id="PTHR13215">
    <property type="entry name" value="RNA POLYMERASE II TRANSCRIPTIONAL COACTIVATOR"/>
    <property type="match status" value="1"/>
</dbReference>
<evidence type="ECO:0000256" key="4">
    <source>
        <dbReference type="ARBA" id="ARBA00023125"/>
    </source>
</evidence>
<dbReference type="InterPro" id="IPR003173">
    <property type="entry name" value="PC4_C"/>
</dbReference>